<reference evidence="11 12" key="1">
    <citation type="submission" date="2016-10" db="EMBL/GenBank/DDBJ databases">
        <authorList>
            <person name="de Groot N.N."/>
        </authorList>
    </citation>
    <scope>NUCLEOTIDE SEQUENCE [LARGE SCALE GENOMIC DNA]</scope>
    <source>
        <strain evidence="11 12">GAS232</strain>
    </source>
</reference>
<evidence type="ECO:0000256" key="1">
    <source>
        <dbReference type="ARBA" id="ARBA00002056"/>
    </source>
</evidence>
<dbReference type="OrthoDB" id="9801642at2"/>
<evidence type="ECO:0000256" key="7">
    <source>
        <dbReference type="ARBA" id="ARBA00022679"/>
    </source>
</evidence>
<dbReference type="SUPFAM" id="SSF53756">
    <property type="entry name" value="UDP-Glycosyltransferase/glycogen phosphorylase"/>
    <property type="match status" value="1"/>
</dbReference>
<evidence type="ECO:0000256" key="2">
    <source>
        <dbReference type="ARBA" id="ARBA00012687"/>
    </source>
</evidence>
<keyword evidence="7" id="KW-0808">Transferase</keyword>
<keyword evidence="12" id="KW-1185">Reference proteome</keyword>
<keyword evidence="8" id="KW-0443">Lipid metabolism</keyword>
<accession>A0A1G7ISC7</accession>
<name>A0A1G7ISC7_9BACT</name>
<evidence type="ECO:0000256" key="5">
    <source>
        <dbReference type="ARBA" id="ARBA00022556"/>
    </source>
</evidence>
<comment type="catalytic activity">
    <reaction evidence="9">
        <text>a lipid X + a UDP-2-N,3-O-bis[(3R)-3-hydroxyacyl]-alpha-D-glucosamine = a lipid A disaccharide + UDP + H(+)</text>
        <dbReference type="Rhea" id="RHEA:67828"/>
        <dbReference type="ChEBI" id="CHEBI:15378"/>
        <dbReference type="ChEBI" id="CHEBI:58223"/>
        <dbReference type="ChEBI" id="CHEBI:137748"/>
        <dbReference type="ChEBI" id="CHEBI:176338"/>
        <dbReference type="ChEBI" id="CHEBI:176343"/>
        <dbReference type="EC" id="2.4.1.182"/>
    </reaction>
</comment>
<proteinExistence type="predicted"/>
<dbReference type="NCBIfam" id="TIGR00215">
    <property type="entry name" value="lpxB"/>
    <property type="match status" value="1"/>
</dbReference>
<evidence type="ECO:0000256" key="4">
    <source>
        <dbReference type="ARBA" id="ARBA00022516"/>
    </source>
</evidence>
<dbReference type="EMBL" id="LT629690">
    <property type="protein sequence ID" value="SDF15495.1"/>
    <property type="molecule type" value="Genomic_DNA"/>
</dbReference>
<dbReference type="PANTHER" id="PTHR30372">
    <property type="entry name" value="LIPID-A-DISACCHARIDE SYNTHASE"/>
    <property type="match status" value="1"/>
</dbReference>
<sequence length="420" mass="46773">MLHRKFFFLLRPNVPAICTFTLQLLDCRCVKSPLIFLSAGEASGDHYGAELITALREVLPEARFTGLGGTAMEAVGQERVIRAEDVAVMGITEILRHIPTILRSYNALVQSIKKQRPDVAVLIDFPDVNFRLAKHLKQMGVPVIWFVSPQLWAWKRKRLRWVQQRVSKMLTIFPFEQPFYENRGVKAEFVGHPLAEQPLPTITREAYATRYALNPLKPWVALLPGSRGGEIDANLPGLVQAAMLLGDGYEYLIPVAPTVNHDRRDQMRSHARSGSFHLVDDARAALMHSRAAVVASGTATVQTAVIGTPFVVVYRVSNLTFRMAKALVKYPPEIPAEVDQHGNLPIAMVNLIAKRRVVPELLQDQFTGANVAAALKPLLADTPQREEQIEALAEVRRRLLSPTNHTAIESLRDAVLEALS</sequence>
<dbReference type="PANTHER" id="PTHR30372:SF4">
    <property type="entry name" value="LIPID-A-DISACCHARIDE SYNTHASE, MITOCHONDRIAL-RELATED"/>
    <property type="match status" value="1"/>
</dbReference>
<organism evidence="11 12">
    <name type="scientific">Terriglobus roseus</name>
    <dbReference type="NCBI Taxonomy" id="392734"/>
    <lineage>
        <taxon>Bacteria</taxon>
        <taxon>Pseudomonadati</taxon>
        <taxon>Acidobacteriota</taxon>
        <taxon>Terriglobia</taxon>
        <taxon>Terriglobales</taxon>
        <taxon>Acidobacteriaceae</taxon>
        <taxon>Terriglobus</taxon>
    </lineage>
</organism>
<evidence type="ECO:0000313" key="11">
    <source>
        <dbReference type="EMBL" id="SDF15495.1"/>
    </source>
</evidence>
<dbReference type="GO" id="GO:0005543">
    <property type="term" value="F:phospholipid binding"/>
    <property type="evidence" value="ECO:0007669"/>
    <property type="project" value="TreeGrafter"/>
</dbReference>
<protein>
    <recommendedName>
        <fullName evidence="3 10">Lipid-A-disaccharide synthase</fullName>
        <ecNumber evidence="2 10">2.4.1.182</ecNumber>
    </recommendedName>
</protein>
<dbReference type="Proteomes" id="UP000182427">
    <property type="component" value="Chromosome I"/>
</dbReference>
<keyword evidence="4" id="KW-0444">Lipid biosynthesis</keyword>
<dbReference type="InterPro" id="IPR003835">
    <property type="entry name" value="Glyco_trans_19"/>
</dbReference>
<keyword evidence="6" id="KW-0328">Glycosyltransferase</keyword>
<dbReference type="GO" id="GO:0008915">
    <property type="term" value="F:lipid-A-disaccharide synthase activity"/>
    <property type="evidence" value="ECO:0007669"/>
    <property type="project" value="UniProtKB-UniRule"/>
</dbReference>
<evidence type="ECO:0000256" key="3">
    <source>
        <dbReference type="ARBA" id="ARBA00020902"/>
    </source>
</evidence>
<evidence type="ECO:0000256" key="9">
    <source>
        <dbReference type="ARBA" id="ARBA00048975"/>
    </source>
</evidence>
<evidence type="ECO:0000256" key="10">
    <source>
        <dbReference type="NCBIfam" id="TIGR00215"/>
    </source>
</evidence>
<dbReference type="AlphaFoldDB" id="A0A1G7ISC7"/>
<keyword evidence="5" id="KW-0441">Lipid A biosynthesis</keyword>
<dbReference type="EC" id="2.4.1.182" evidence="2 10"/>
<evidence type="ECO:0000256" key="8">
    <source>
        <dbReference type="ARBA" id="ARBA00023098"/>
    </source>
</evidence>
<dbReference type="GO" id="GO:0016020">
    <property type="term" value="C:membrane"/>
    <property type="evidence" value="ECO:0007669"/>
    <property type="project" value="GOC"/>
</dbReference>
<dbReference type="GO" id="GO:0009245">
    <property type="term" value="P:lipid A biosynthetic process"/>
    <property type="evidence" value="ECO:0007669"/>
    <property type="project" value="UniProtKB-UniRule"/>
</dbReference>
<dbReference type="Pfam" id="PF02684">
    <property type="entry name" value="LpxB"/>
    <property type="match status" value="1"/>
</dbReference>
<gene>
    <name evidence="11" type="ORF">SAMN05444167_1554</name>
</gene>
<evidence type="ECO:0000256" key="6">
    <source>
        <dbReference type="ARBA" id="ARBA00022676"/>
    </source>
</evidence>
<evidence type="ECO:0000313" key="12">
    <source>
        <dbReference type="Proteomes" id="UP000182427"/>
    </source>
</evidence>
<comment type="function">
    <text evidence="1">Condensation of UDP-2,3-diacylglucosamine and 2,3-diacylglucosamine-1-phosphate to form lipid A disaccharide, a precursor of lipid A, a phosphorylated glycolipid that anchors the lipopolysaccharide to the outer membrane of the cell.</text>
</comment>